<evidence type="ECO:0000256" key="3">
    <source>
        <dbReference type="ARBA" id="ARBA00022553"/>
    </source>
</evidence>
<feature type="domain" description="P5B-type ATPase N-terminal" evidence="15">
    <location>
        <begin position="54"/>
        <end position="120"/>
    </location>
</feature>
<keyword evidence="6 13" id="KW-0547">Nucleotide-binding</keyword>
<dbReference type="SUPFAM" id="SSF81665">
    <property type="entry name" value="Calcium ATPase, transmembrane domain M"/>
    <property type="match status" value="1"/>
</dbReference>
<name>A0AAV9Y5V6_9CRYT</name>
<keyword evidence="4 13" id="KW-0812">Transmembrane</keyword>
<dbReference type="Proteomes" id="UP001311799">
    <property type="component" value="Unassembled WGS sequence"/>
</dbReference>
<feature type="transmembrane region" description="Helical" evidence="13">
    <location>
        <begin position="1327"/>
        <end position="1349"/>
    </location>
</feature>
<reference evidence="16 17" key="1">
    <citation type="submission" date="2023-10" db="EMBL/GenBank/DDBJ databases">
        <title>Comparative genomics analysis reveals potential genetic determinants of host preference in Cryptosporidium xiaoi.</title>
        <authorList>
            <person name="Xiao L."/>
            <person name="Li J."/>
        </authorList>
    </citation>
    <scope>NUCLEOTIDE SEQUENCE [LARGE SCALE GENOMIC DNA]</scope>
    <source>
        <strain evidence="16 17">52996</strain>
    </source>
</reference>
<dbReference type="InterPro" id="IPR023299">
    <property type="entry name" value="ATPase_P-typ_cyto_dom_N"/>
</dbReference>
<comment type="subcellular location">
    <subcellularLocation>
        <location evidence="1 13">Membrane</location>
        <topology evidence="1 13">Multi-pass membrane protein</topology>
    </subcellularLocation>
</comment>
<dbReference type="InterPro" id="IPR023298">
    <property type="entry name" value="ATPase_P-typ_TM_dom_sf"/>
</dbReference>
<dbReference type="NCBIfam" id="TIGR01494">
    <property type="entry name" value="ATPase_P-type"/>
    <property type="match status" value="1"/>
</dbReference>
<evidence type="ECO:0000313" key="16">
    <source>
        <dbReference type="EMBL" id="KAK6590251.1"/>
    </source>
</evidence>
<dbReference type="SUPFAM" id="SSF81653">
    <property type="entry name" value="Calcium ATPase, transduction domain A"/>
    <property type="match status" value="1"/>
</dbReference>
<dbReference type="GO" id="GO:0016020">
    <property type="term" value="C:membrane"/>
    <property type="evidence" value="ECO:0007669"/>
    <property type="project" value="UniProtKB-SubCell"/>
</dbReference>
<evidence type="ECO:0000256" key="4">
    <source>
        <dbReference type="ARBA" id="ARBA00022692"/>
    </source>
</evidence>
<dbReference type="InterPro" id="IPR008250">
    <property type="entry name" value="ATPase_P-typ_transduc_dom_A_sf"/>
</dbReference>
<dbReference type="Gene3D" id="3.40.50.1000">
    <property type="entry name" value="HAD superfamily/HAD-like"/>
    <property type="match status" value="2"/>
</dbReference>
<feature type="transmembrane region" description="Helical" evidence="13">
    <location>
        <begin position="1448"/>
        <end position="1471"/>
    </location>
</feature>
<dbReference type="SUPFAM" id="SSF81660">
    <property type="entry name" value="Metal cation-transporting ATPase, ATP-binding domain N"/>
    <property type="match status" value="1"/>
</dbReference>
<evidence type="ECO:0000256" key="1">
    <source>
        <dbReference type="ARBA" id="ARBA00004141"/>
    </source>
</evidence>
<keyword evidence="10 13" id="KW-1133">Transmembrane helix</keyword>
<comment type="caution">
    <text evidence="16">The sequence shown here is derived from an EMBL/GenBank/DDBJ whole genome shotgun (WGS) entry which is preliminary data.</text>
</comment>
<comment type="similarity">
    <text evidence="2 13">Belongs to the cation transport ATPase (P-type) (TC 3.A.3) family. Type V subfamily.</text>
</comment>
<dbReference type="GO" id="GO:0019829">
    <property type="term" value="F:ATPase-coupled monoatomic cation transmembrane transporter activity"/>
    <property type="evidence" value="ECO:0007669"/>
    <property type="project" value="UniProtKB-UniRule"/>
</dbReference>
<dbReference type="SUPFAM" id="SSF56784">
    <property type="entry name" value="HAD-like"/>
    <property type="match status" value="1"/>
</dbReference>
<dbReference type="InterPro" id="IPR006544">
    <property type="entry name" value="P-type_TPase_V"/>
</dbReference>
<keyword evidence="8 13" id="KW-0460">Magnesium</keyword>
<evidence type="ECO:0000256" key="9">
    <source>
        <dbReference type="ARBA" id="ARBA00022967"/>
    </source>
</evidence>
<evidence type="ECO:0000256" key="8">
    <source>
        <dbReference type="ARBA" id="ARBA00022842"/>
    </source>
</evidence>
<keyword evidence="7 13" id="KW-0067">ATP-binding</keyword>
<evidence type="ECO:0000256" key="5">
    <source>
        <dbReference type="ARBA" id="ARBA00022723"/>
    </source>
</evidence>
<dbReference type="PANTHER" id="PTHR45630:SF8">
    <property type="entry name" value="CATION-TRANSPORTING ATPASE"/>
    <property type="match status" value="1"/>
</dbReference>
<protein>
    <recommendedName>
        <fullName evidence="13">Cation-transporting ATPase</fullName>
        <ecNumber evidence="13">7.2.2.-</ecNumber>
    </recommendedName>
</protein>
<dbReference type="GO" id="GO:0005524">
    <property type="term" value="F:ATP binding"/>
    <property type="evidence" value="ECO:0007669"/>
    <property type="project" value="UniProtKB-UniRule"/>
</dbReference>
<dbReference type="InterPro" id="IPR023214">
    <property type="entry name" value="HAD_sf"/>
</dbReference>
<evidence type="ECO:0000256" key="7">
    <source>
        <dbReference type="ARBA" id="ARBA00022840"/>
    </source>
</evidence>
<dbReference type="InterPro" id="IPR018303">
    <property type="entry name" value="ATPase_P-typ_P_site"/>
</dbReference>
<proteinExistence type="inferred from homology"/>
<dbReference type="InterPro" id="IPR059000">
    <property type="entry name" value="ATPase_P-type_domA"/>
</dbReference>
<dbReference type="InterPro" id="IPR047819">
    <property type="entry name" value="P5A-ATPase_N"/>
</dbReference>
<evidence type="ECO:0000313" key="17">
    <source>
        <dbReference type="Proteomes" id="UP001311799"/>
    </source>
</evidence>
<dbReference type="Gene3D" id="1.20.1110.10">
    <property type="entry name" value="Calcium-transporting ATPase, transmembrane domain"/>
    <property type="match status" value="1"/>
</dbReference>
<dbReference type="InterPro" id="IPR036412">
    <property type="entry name" value="HAD-like_sf"/>
</dbReference>
<feature type="domain" description="P-type ATPase A" evidence="14">
    <location>
        <begin position="328"/>
        <end position="430"/>
    </location>
</feature>
<comment type="catalytic activity">
    <reaction evidence="12 13">
        <text>ATP + H2O = ADP + phosphate + H(+)</text>
        <dbReference type="Rhea" id="RHEA:13065"/>
        <dbReference type="ChEBI" id="CHEBI:15377"/>
        <dbReference type="ChEBI" id="CHEBI:15378"/>
        <dbReference type="ChEBI" id="CHEBI:30616"/>
        <dbReference type="ChEBI" id="CHEBI:43474"/>
        <dbReference type="ChEBI" id="CHEBI:456216"/>
    </reaction>
</comment>
<dbReference type="PROSITE" id="PS00154">
    <property type="entry name" value="ATPASE_E1_E2"/>
    <property type="match status" value="1"/>
</dbReference>
<dbReference type="EC" id="7.2.2.-" evidence="13"/>
<feature type="transmembrane region" description="Helical" evidence="13">
    <location>
        <begin position="1405"/>
        <end position="1428"/>
    </location>
</feature>
<dbReference type="PANTHER" id="PTHR45630">
    <property type="entry name" value="CATION-TRANSPORTING ATPASE-RELATED"/>
    <property type="match status" value="1"/>
</dbReference>
<feature type="transmembrane region" description="Helical" evidence="13">
    <location>
        <begin position="1259"/>
        <end position="1277"/>
    </location>
</feature>
<dbReference type="GO" id="GO:0046872">
    <property type="term" value="F:metal ion binding"/>
    <property type="evidence" value="ECO:0007669"/>
    <property type="project" value="UniProtKB-UniRule"/>
</dbReference>
<keyword evidence="5 13" id="KW-0479">Metal-binding</keyword>
<feature type="transmembrane region" description="Helical" evidence="13">
    <location>
        <begin position="256"/>
        <end position="272"/>
    </location>
</feature>
<dbReference type="InterPro" id="IPR001757">
    <property type="entry name" value="P_typ_ATPase"/>
</dbReference>
<dbReference type="Pfam" id="PF12409">
    <property type="entry name" value="P5-ATPase"/>
    <property type="match status" value="1"/>
</dbReference>
<dbReference type="GO" id="GO:0140358">
    <property type="term" value="F:P-type transmembrane transporter activity"/>
    <property type="evidence" value="ECO:0007669"/>
    <property type="project" value="InterPro"/>
</dbReference>
<dbReference type="Pfam" id="PF00122">
    <property type="entry name" value="E1-E2_ATPase"/>
    <property type="match status" value="1"/>
</dbReference>
<dbReference type="Gene3D" id="2.70.150.10">
    <property type="entry name" value="Calcium-transporting ATPase, cytoplasmic transduction domain A"/>
    <property type="match status" value="1"/>
</dbReference>
<feature type="transmembrane region" description="Helical" evidence="13">
    <location>
        <begin position="457"/>
        <end position="479"/>
    </location>
</feature>
<gene>
    <name evidence="16" type="ORF">RS030_172598</name>
</gene>
<evidence type="ECO:0000256" key="6">
    <source>
        <dbReference type="ARBA" id="ARBA00022741"/>
    </source>
</evidence>
<evidence type="ECO:0000256" key="11">
    <source>
        <dbReference type="ARBA" id="ARBA00023136"/>
    </source>
</evidence>
<evidence type="ECO:0000256" key="2">
    <source>
        <dbReference type="ARBA" id="ARBA00006000"/>
    </source>
</evidence>
<feature type="transmembrane region" description="Helical" evidence="13">
    <location>
        <begin position="63"/>
        <end position="82"/>
    </location>
</feature>
<feature type="transmembrane region" description="Helical" evidence="13">
    <location>
        <begin position="278"/>
        <end position="296"/>
    </location>
</feature>
<dbReference type="PRINTS" id="PR00119">
    <property type="entry name" value="CATATPASE"/>
</dbReference>
<evidence type="ECO:0000256" key="12">
    <source>
        <dbReference type="ARBA" id="ARBA00049360"/>
    </source>
</evidence>
<keyword evidence="17" id="KW-1185">Reference proteome</keyword>
<dbReference type="Gene3D" id="3.40.1110.10">
    <property type="entry name" value="Calcium-transporting ATPase, cytoplasmic domain N"/>
    <property type="match status" value="1"/>
</dbReference>
<evidence type="ECO:0000256" key="13">
    <source>
        <dbReference type="RuleBase" id="RU362082"/>
    </source>
</evidence>
<dbReference type="EMBL" id="JAWDEY010000008">
    <property type="protein sequence ID" value="KAK6590251.1"/>
    <property type="molecule type" value="Genomic_DNA"/>
</dbReference>
<evidence type="ECO:0000259" key="15">
    <source>
        <dbReference type="Pfam" id="PF12409"/>
    </source>
</evidence>
<sequence>MSVETKYSPDKKSLFGGIHNCIVYPVVNKDFVSNNNKYKDVIAHFDAPIFVSPVNKRVYLSKIYLLLCISTFGIFSVFCHWFPNIFRIMNYSASTIDECKYFLLVTNDSYYIVVEKKKFSSLEQSNYEINLLNIFNFSPSGHISKNNDGGFKITFFVFCGSLYQFDTVKDSFVLTRPSLDNATYAEIRNNISILLDRSKEACNNTIDSSDNESSSNDSGNCDSIYPLIRSNLQYLFGKCSCEIRILTILDLIQHEIFHPFFIFQISAIIVWANSSYMEYAICIIIITFFTLLSSVYETRSSHIKMRDMSKLNIKVSVISIDSDLTEPSEEIIDSTELIPGDLILIEPGMTLPCDAILLSSEAILNEAALSGESIPVIKTPIPRYSNGTFLFEKDQKHILFSRTVVIGINGNKYGIALVLRTGFSTLQGLLYQSMYSDIISNRIHFQNDRLYKDSMKFVKLCFIIGIIGCILTGIFSYLISVDSVTIFFKSIDLFTIVVPPALPATIAAGCNIAIMKLKKKKISCSNPSSINISGQINTVVFDKTGTLTTEGLDVVGCISFVGNNDNGPDKNNVKLITNGNDVPGTLSKALATCHSITYIDRDNTTKIGSSYSNHCNFDHYNSQRIPVGEPLEMCMLNFSGWELQDKDSSYDQSFNSVDDCISSYSDNSPLSTFSNKNNSNIECDNYLDIIINTKTKSNFREISSTRVVRKYTNNCNNGDKNGFNANNKNSNYEELEIIKVFEFCSKLRRMTVLCRNPNKPTEIMIFCKGSPEQIKNICNHNTIPTNLEDHILSYSRIGMRIIGFAFGYFDVPPNATYCFLEELSRNQIEDKLSYIGLMIFANKLRPNSINVISTLKNANINCVISTGDHTNTAISVANECGIISNSKTSNSEPEIYVIGDIFTNKDSNDKVNKSIKWTLLTKEFDKINEFSSIQEVLINYNFENIHWVVTGQCLRFLHELHYRFGLEFLDLSNKPVEDPNKTCTKSSRKSRLLETFKSIYYYLGDYLNLNNYICNNSCISRICNSNINDDNNGNYSISSDRSGKDRNGNYVFNKRLTNSLPKWILLDSISRKNIYRDSDRVLLNNGIEFNEEEYIGLNNIPFNLNCTRNRINSINNIPLNSNFVGDIFDGFNNNELASFEKKMILKFDAKFNDIPFSIKMSALEFITRYCHVYCRMTPTDKALHVFNLQKLNPKTYVGMCGDGNNDILAIQSADIGISIADHDETVPSAFISSVDRNIDAVPDILLEGRAALTSTIQSFQYIVMYIFIQFTSVIFLYSKGTNFTDHQFIWSDLVTFLPISIFATFTGTNKRLPSKFPVYTNILSNNVLIGIFMQCVVQLFFLVMNNYIVSKQEGFVPYLFTGQSIGGDRIPEHLVCIENTVTFLTTCIQYLSTGLAMHRTKPFRLAISTNILFSVHFLFLFVSTIYILFNQGSQLSKILNVVYLPGKINYILLSTFIINITVSFVVMKIIIKKLYRREVKENGPTFFPQLYPLIVPNRKIEWKISHYSSI</sequence>
<keyword evidence="3" id="KW-0597">Phosphoprotein</keyword>
<accession>A0AAV9Y5V6</accession>
<feature type="transmembrane region" description="Helical" evidence="13">
    <location>
        <begin position="1289"/>
        <end position="1307"/>
    </location>
</feature>
<keyword evidence="11 13" id="KW-0472">Membrane</keyword>
<keyword evidence="9 13" id="KW-1278">Translocase</keyword>
<evidence type="ECO:0000259" key="14">
    <source>
        <dbReference type="Pfam" id="PF00122"/>
    </source>
</evidence>
<evidence type="ECO:0000256" key="10">
    <source>
        <dbReference type="ARBA" id="ARBA00022989"/>
    </source>
</evidence>
<dbReference type="GO" id="GO:0016887">
    <property type="term" value="F:ATP hydrolysis activity"/>
    <property type="evidence" value="ECO:0007669"/>
    <property type="project" value="InterPro"/>
</dbReference>
<dbReference type="Pfam" id="PF13246">
    <property type="entry name" value="Cation_ATPase"/>
    <property type="match status" value="1"/>
</dbReference>
<organism evidence="16 17">
    <name type="scientific">Cryptosporidium xiaoi</name>
    <dbReference type="NCBI Taxonomy" id="659607"/>
    <lineage>
        <taxon>Eukaryota</taxon>
        <taxon>Sar</taxon>
        <taxon>Alveolata</taxon>
        <taxon>Apicomplexa</taxon>
        <taxon>Conoidasida</taxon>
        <taxon>Coccidia</taxon>
        <taxon>Eucoccidiorida</taxon>
        <taxon>Eimeriorina</taxon>
        <taxon>Cryptosporidiidae</taxon>
        <taxon>Cryptosporidium</taxon>
    </lineage>
</organism>